<reference evidence="1 2" key="1">
    <citation type="journal article" date="2017" name="Genome Biol. Evol.">
        <title>Phytophthora megakarya and P. palmivora, closely related causal agents of cacao black pod rot, underwent increases in genome sizes and gene numbers by different mechanisms.</title>
        <authorList>
            <person name="Ali S.S."/>
            <person name="Shao J."/>
            <person name="Lary D.J."/>
            <person name="Kronmiller B."/>
            <person name="Shen D."/>
            <person name="Strem M.D."/>
            <person name="Amoako-Attah I."/>
            <person name="Akrofi A.Y."/>
            <person name="Begoude B.A."/>
            <person name="Ten Hoopen G.M."/>
            <person name="Coulibaly K."/>
            <person name="Kebe B.I."/>
            <person name="Melnick R.L."/>
            <person name="Guiltinan M.J."/>
            <person name="Tyler B.M."/>
            <person name="Meinhardt L.W."/>
            <person name="Bailey B.A."/>
        </authorList>
    </citation>
    <scope>NUCLEOTIDE SEQUENCE [LARGE SCALE GENOMIC DNA]</scope>
    <source>
        <strain evidence="2">sbr112.9</strain>
    </source>
</reference>
<dbReference type="EMBL" id="NCKW01003385">
    <property type="protein sequence ID" value="POM76873.1"/>
    <property type="molecule type" value="Genomic_DNA"/>
</dbReference>
<name>A0A2P4YGE8_9STRA</name>
<protein>
    <submittedName>
        <fullName evidence="1">Uncharacterized protein</fullName>
    </submittedName>
</protein>
<gene>
    <name evidence="1" type="ORF">PHPALM_5831</name>
</gene>
<evidence type="ECO:0000313" key="1">
    <source>
        <dbReference type="EMBL" id="POM76873.1"/>
    </source>
</evidence>
<dbReference type="OrthoDB" id="116928at2759"/>
<sequence>MVDCIQPPDAGCFGATAEISLRDIFGEQHFKLTESCGECGLTRLPFDLGNSPDTQVDHQLSGLTRSAQLALDCVNASIADNEKLNQDCDALRQRLNAQFDFSKLIIEAFLADTPPLSVNEVGDPFTQLEKVDDEEHQE</sequence>
<keyword evidence="2" id="KW-1185">Reference proteome</keyword>
<evidence type="ECO:0000313" key="2">
    <source>
        <dbReference type="Proteomes" id="UP000237271"/>
    </source>
</evidence>
<organism evidence="1 2">
    <name type="scientific">Phytophthora palmivora</name>
    <dbReference type="NCBI Taxonomy" id="4796"/>
    <lineage>
        <taxon>Eukaryota</taxon>
        <taxon>Sar</taxon>
        <taxon>Stramenopiles</taxon>
        <taxon>Oomycota</taxon>
        <taxon>Peronosporomycetes</taxon>
        <taxon>Peronosporales</taxon>
        <taxon>Peronosporaceae</taxon>
        <taxon>Phytophthora</taxon>
    </lineage>
</organism>
<proteinExistence type="predicted"/>
<dbReference type="AlphaFoldDB" id="A0A2P4YGE8"/>
<accession>A0A2P4YGE8</accession>
<dbReference type="Proteomes" id="UP000237271">
    <property type="component" value="Unassembled WGS sequence"/>
</dbReference>
<comment type="caution">
    <text evidence="1">The sequence shown here is derived from an EMBL/GenBank/DDBJ whole genome shotgun (WGS) entry which is preliminary data.</text>
</comment>